<sequence length="144" mass="16638">MYDSRNLIERDEPEINGDMEIVECPVCEDSGHWLTSNEVCTIVKGHRKYKKCDHGTYINEVCGNRRDCFRGPGEQCTEKMEFDTYGQKCAPGYYCNKPMGICQGMDYVLDSNELFLLNPHRRYSLQRNTLKGPMSHSLLDAIRN</sequence>
<gene>
    <name evidence="2" type="primary">LOC114250896</name>
</gene>
<dbReference type="OrthoDB" id="5976811at2759"/>
<evidence type="ECO:0000313" key="2">
    <source>
        <dbReference type="RefSeq" id="XP_028040773.1"/>
    </source>
</evidence>
<proteinExistence type="predicted"/>
<dbReference type="Proteomes" id="UP000504629">
    <property type="component" value="Unplaced"/>
</dbReference>
<dbReference type="GeneID" id="114250896"/>
<keyword evidence="1" id="KW-1185">Reference proteome</keyword>
<dbReference type="KEGG" id="bman:114250896"/>
<evidence type="ECO:0000313" key="1">
    <source>
        <dbReference type="Proteomes" id="UP000504629"/>
    </source>
</evidence>
<reference evidence="2" key="1">
    <citation type="submission" date="2025-08" db="UniProtKB">
        <authorList>
            <consortium name="RefSeq"/>
        </authorList>
    </citation>
    <scope>IDENTIFICATION</scope>
    <source>
        <tissue evidence="2">Silk gland</tissue>
    </source>
</reference>
<accession>A0A6J2KGR2</accession>
<name>A0A6J2KGR2_BOMMA</name>
<dbReference type="RefSeq" id="XP_028040773.1">
    <property type="nucleotide sequence ID" value="XM_028184972.1"/>
</dbReference>
<protein>
    <submittedName>
        <fullName evidence="2">Uncharacterized protein LOC114250896</fullName>
    </submittedName>
</protein>
<dbReference type="AlphaFoldDB" id="A0A6J2KGR2"/>
<organism evidence="1 2">
    <name type="scientific">Bombyx mandarina</name>
    <name type="common">Wild silk moth</name>
    <name type="synonym">Wild silkworm</name>
    <dbReference type="NCBI Taxonomy" id="7092"/>
    <lineage>
        <taxon>Eukaryota</taxon>
        <taxon>Metazoa</taxon>
        <taxon>Ecdysozoa</taxon>
        <taxon>Arthropoda</taxon>
        <taxon>Hexapoda</taxon>
        <taxon>Insecta</taxon>
        <taxon>Pterygota</taxon>
        <taxon>Neoptera</taxon>
        <taxon>Endopterygota</taxon>
        <taxon>Lepidoptera</taxon>
        <taxon>Glossata</taxon>
        <taxon>Ditrysia</taxon>
        <taxon>Bombycoidea</taxon>
        <taxon>Bombycidae</taxon>
        <taxon>Bombycinae</taxon>
        <taxon>Bombyx</taxon>
    </lineage>
</organism>